<proteinExistence type="predicted"/>
<comment type="caution">
    <text evidence="9">The sequence shown here is derived from an EMBL/GenBank/DDBJ whole genome shotgun (WGS) entry which is preliminary data.</text>
</comment>
<keyword evidence="3 7" id="KW-0732">Signal</keyword>
<dbReference type="Pfam" id="PF08263">
    <property type="entry name" value="LRRNT_2"/>
    <property type="match status" value="1"/>
</dbReference>
<dbReference type="PANTHER" id="PTHR48060:SF21">
    <property type="entry name" value="L DOMAIN-LIKE PROTEIN"/>
    <property type="match status" value="1"/>
</dbReference>
<dbReference type="Gene3D" id="3.80.10.10">
    <property type="entry name" value="Ribonuclease Inhibitor"/>
    <property type="match status" value="1"/>
</dbReference>
<dbReference type="Pfam" id="PF00560">
    <property type="entry name" value="LRR_1"/>
    <property type="match status" value="4"/>
</dbReference>
<dbReference type="FunFam" id="3.80.10.10:FF:000041">
    <property type="entry name" value="LRR receptor-like serine/threonine-protein kinase ERECTA"/>
    <property type="match status" value="1"/>
</dbReference>
<feature type="domain" description="Leucine-rich repeat-containing N-terminal plant-type" evidence="8">
    <location>
        <begin position="31"/>
        <end position="69"/>
    </location>
</feature>
<keyword evidence="4" id="KW-0677">Repeat</keyword>
<keyword evidence="10" id="KW-1185">Reference proteome</keyword>
<dbReference type="InterPro" id="IPR013210">
    <property type="entry name" value="LRR_N_plant-typ"/>
</dbReference>
<evidence type="ECO:0000313" key="9">
    <source>
        <dbReference type="EMBL" id="KAK7359898.1"/>
    </source>
</evidence>
<evidence type="ECO:0000256" key="7">
    <source>
        <dbReference type="SAM" id="SignalP"/>
    </source>
</evidence>
<dbReference type="InterPro" id="IPR001611">
    <property type="entry name" value="Leu-rich_rpt"/>
</dbReference>
<gene>
    <name evidence="9" type="ORF">VNO77_01866</name>
</gene>
<evidence type="ECO:0000256" key="6">
    <source>
        <dbReference type="ARBA" id="ARBA00023180"/>
    </source>
</evidence>
<dbReference type="GO" id="GO:0016020">
    <property type="term" value="C:membrane"/>
    <property type="evidence" value="ECO:0007669"/>
    <property type="project" value="UniProtKB-SubCell"/>
</dbReference>
<dbReference type="SUPFAM" id="SSF52058">
    <property type="entry name" value="L domain-like"/>
    <property type="match status" value="1"/>
</dbReference>
<dbReference type="InterPro" id="IPR053211">
    <property type="entry name" value="DNA_repair-toleration"/>
</dbReference>
<accession>A0AAN9RAQ0</accession>
<keyword evidence="2" id="KW-0433">Leucine-rich repeat</keyword>
<evidence type="ECO:0000256" key="4">
    <source>
        <dbReference type="ARBA" id="ARBA00022737"/>
    </source>
</evidence>
<evidence type="ECO:0000313" key="10">
    <source>
        <dbReference type="Proteomes" id="UP001367508"/>
    </source>
</evidence>
<dbReference type="InterPro" id="IPR032675">
    <property type="entry name" value="LRR_dom_sf"/>
</dbReference>
<evidence type="ECO:0000259" key="8">
    <source>
        <dbReference type="Pfam" id="PF08263"/>
    </source>
</evidence>
<reference evidence="9 10" key="1">
    <citation type="submission" date="2024-01" db="EMBL/GenBank/DDBJ databases">
        <title>The genomes of 5 underutilized Papilionoideae crops provide insights into root nodulation and disease resistanc.</title>
        <authorList>
            <person name="Jiang F."/>
        </authorList>
    </citation>
    <scope>NUCLEOTIDE SEQUENCE [LARGE SCALE GENOMIC DNA]</scope>
    <source>
        <strain evidence="9">LVBAO_FW01</strain>
        <tissue evidence="9">Leaves</tissue>
    </source>
</reference>
<evidence type="ECO:0000256" key="2">
    <source>
        <dbReference type="ARBA" id="ARBA00022614"/>
    </source>
</evidence>
<dbReference type="AlphaFoldDB" id="A0AAN9RAQ0"/>
<comment type="subcellular location">
    <subcellularLocation>
        <location evidence="1">Membrane</location>
    </subcellularLocation>
</comment>
<dbReference type="Proteomes" id="UP001367508">
    <property type="component" value="Unassembled WGS sequence"/>
</dbReference>
<protein>
    <recommendedName>
        <fullName evidence="8">Leucine-rich repeat-containing N-terminal plant-type domain-containing protein</fullName>
    </recommendedName>
</protein>
<organism evidence="9 10">
    <name type="scientific">Canavalia gladiata</name>
    <name type="common">Sword bean</name>
    <name type="synonym">Dolichos gladiatus</name>
    <dbReference type="NCBI Taxonomy" id="3824"/>
    <lineage>
        <taxon>Eukaryota</taxon>
        <taxon>Viridiplantae</taxon>
        <taxon>Streptophyta</taxon>
        <taxon>Embryophyta</taxon>
        <taxon>Tracheophyta</taxon>
        <taxon>Spermatophyta</taxon>
        <taxon>Magnoliopsida</taxon>
        <taxon>eudicotyledons</taxon>
        <taxon>Gunneridae</taxon>
        <taxon>Pentapetalae</taxon>
        <taxon>rosids</taxon>
        <taxon>fabids</taxon>
        <taxon>Fabales</taxon>
        <taxon>Fabaceae</taxon>
        <taxon>Papilionoideae</taxon>
        <taxon>50 kb inversion clade</taxon>
        <taxon>NPAAA clade</taxon>
        <taxon>indigoferoid/millettioid clade</taxon>
        <taxon>Phaseoleae</taxon>
        <taxon>Canavalia</taxon>
    </lineage>
</organism>
<dbReference type="PANTHER" id="PTHR48060">
    <property type="entry name" value="DNA DAMAGE-REPAIR/TOLERATION PROTEIN DRT100"/>
    <property type="match status" value="1"/>
</dbReference>
<keyword evidence="5" id="KW-0472">Membrane</keyword>
<evidence type="ECO:0000256" key="5">
    <source>
        <dbReference type="ARBA" id="ARBA00023136"/>
    </source>
</evidence>
<evidence type="ECO:0000256" key="1">
    <source>
        <dbReference type="ARBA" id="ARBA00004370"/>
    </source>
</evidence>
<evidence type="ECO:0000256" key="3">
    <source>
        <dbReference type="ARBA" id="ARBA00022729"/>
    </source>
</evidence>
<dbReference type="EMBL" id="JAYMYQ010000001">
    <property type="protein sequence ID" value="KAK7359898.1"/>
    <property type="molecule type" value="Genomic_DNA"/>
</dbReference>
<feature type="signal peptide" evidence="7">
    <location>
        <begin position="1"/>
        <end position="25"/>
    </location>
</feature>
<sequence length="339" mass="38016">MFRLHFLLQLVTLIYLIAIPTLAFSQTSCNPREKKALLQIKKELGNPQELSSWDPITDCCNQTWQGVFCEIIQTQTRVNHLDLFDLNLRQSYPIPPSIANLPYLDFLSFYRIPNLAGPIPPTITKLTKLRYLTVGYTNVSGQIPNFLAQIKTLVNINLFNNKLSGPLPDSLSSLPNLEGITFEDNRLTGSIPESYGSFSKRLTSLRLSRNRLSGKIPASLAKLNLEVVEMSGNMLEGDASVLFKSEKQSRVLLARNFLEFDIGKVKLCKELEELDVSKNGIYGTLPRELTALKSLERLNVSYNNLCGKIPEGGRVQWFGVSSFYHNKCLCGSPLPPCKS</sequence>
<keyword evidence="6" id="KW-0325">Glycoprotein</keyword>
<feature type="chain" id="PRO_5042821654" description="Leucine-rich repeat-containing N-terminal plant-type domain-containing protein" evidence="7">
    <location>
        <begin position="26"/>
        <end position="339"/>
    </location>
</feature>
<name>A0AAN9RAQ0_CANGL</name>